<feature type="non-terminal residue" evidence="1">
    <location>
        <position position="227"/>
    </location>
</feature>
<dbReference type="Proteomes" id="UP001153269">
    <property type="component" value="Unassembled WGS sequence"/>
</dbReference>
<evidence type="ECO:0000313" key="2">
    <source>
        <dbReference type="Proteomes" id="UP001153269"/>
    </source>
</evidence>
<organism evidence="1 2">
    <name type="scientific">Pleuronectes platessa</name>
    <name type="common">European plaice</name>
    <dbReference type="NCBI Taxonomy" id="8262"/>
    <lineage>
        <taxon>Eukaryota</taxon>
        <taxon>Metazoa</taxon>
        <taxon>Chordata</taxon>
        <taxon>Craniata</taxon>
        <taxon>Vertebrata</taxon>
        <taxon>Euteleostomi</taxon>
        <taxon>Actinopterygii</taxon>
        <taxon>Neopterygii</taxon>
        <taxon>Teleostei</taxon>
        <taxon>Neoteleostei</taxon>
        <taxon>Acanthomorphata</taxon>
        <taxon>Carangaria</taxon>
        <taxon>Pleuronectiformes</taxon>
        <taxon>Pleuronectoidei</taxon>
        <taxon>Pleuronectidae</taxon>
        <taxon>Pleuronectes</taxon>
    </lineage>
</organism>
<protein>
    <submittedName>
        <fullName evidence="1">Uncharacterized protein</fullName>
    </submittedName>
</protein>
<reference evidence="1" key="1">
    <citation type="submission" date="2020-03" db="EMBL/GenBank/DDBJ databases">
        <authorList>
            <person name="Weist P."/>
        </authorList>
    </citation>
    <scope>NUCLEOTIDE SEQUENCE</scope>
</reference>
<dbReference type="EMBL" id="CADEAL010004424">
    <property type="protein sequence ID" value="CAB1459279.1"/>
    <property type="molecule type" value="Genomic_DNA"/>
</dbReference>
<comment type="caution">
    <text evidence="1">The sequence shown here is derived from an EMBL/GenBank/DDBJ whole genome shotgun (WGS) entry which is preliminary data.</text>
</comment>
<dbReference type="AlphaFoldDB" id="A0A9N7W0H5"/>
<keyword evidence="2" id="KW-1185">Reference proteome</keyword>
<gene>
    <name evidence="1" type="ORF">PLEPLA_LOCUS47116</name>
</gene>
<name>A0A9N7W0H5_PLEPL</name>
<evidence type="ECO:0000313" key="1">
    <source>
        <dbReference type="EMBL" id="CAB1459279.1"/>
    </source>
</evidence>
<accession>A0A9N7W0H5</accession>
<proteinExistence type="predicted"/>
<sequence>RSEYYSRRSRGILHNPRGSHFVTENALITSEFMRENICISVCVPQSERELHMCASASHIECTVKQGGRERQRREERERESSRIRFPSLKADSSNWYSLLKKHMLLPASANKRRRSNALKQSALETDRQAGDLSPMFEALLDAPSSANSPSPGPPLITCLNGIAFGSVMAAASLERSCRRDRTLTGLTSIQLSPRSQAALRGRIKSSCLLGEDVGSSLLQTRTQEESE</sequence>